<sequence length="26" mass="2974">MHYSRLLSNDARSESNIIIIRGEVLS</sequence>
<proteinExistence type="predicted"/>
<protein>
    <submittedName>
        <fullName evidence="1">Uncharacterized protein</fullName>
    </submittedName>
</protein>
<reference evidence="1 2" key="1">
    <citation type="journal article" date="2013" name="PLoS Genet.">
        <title>The genome and development-dependent transcriptomes of Pyronema confluens: a window into fungal evolution.</title>
        <authorList>
            <person name="Traeger S."/>
            <person name="Altegoer F."/>
            <person name="Freitag M."/>
            <person name="Gabaldon T."/>
            <person name="Kempken F."/>
            <person name="Kumar A."/>
            <person name="Marcet-Houben M."/>
            <person name="Poggeler S."/>
            <person name="Stajich J.E."/>
            <person name="Nowrousian M."/>
        </authorList>
    </citation>
    <scope>NUCLEOTIDE SEQUENCE [LARGE SCALE GENOMIC DNA]</scope>
    <source>
        <strain evidence="2">CBS 100304</strain>
        <tissue evidence="1">Vegetative mycelium</tissue>
    </source>
</reference>
<dbReference type="Proteomes" id="UP000018144">
    <property type="component" value="Unassembled WGS sequence"/>
</dbReference>
<evidence type="ECO:0000313" key="1">
    <source>
        <dbReference type="EMBL" id="CCX31806.1"/>
    </source>
</evidence>
<evidence type="ECO:0000313" key="2">
    <source>
        <dbReference type="Proteomes" id="UP000018144"/>
    </source>
</evidence>
<dbReference type="AlphaFoldDB" id="U4LUN7"/>
<organism evidence="1 2">
    <name type="scientific">Pyronema omphalodes (strain CBS 100304)</name>
    <name type="common">Pyronema confluens</name>
    <dbReference type="NCBI Taxonomy" id="1076935"/>
    <lineage>
        <taxon>Eukaryota</taxon>
        <taxon>Fungi</taxon>
        <taxon>Dikarya</taxon>
        <taxon>Ascomycota</taxon>
        <taxon>Pezizomycotina</taxon>
        <taxon>Pezizomycetes</taxon>
        <taxon>Pezizales</taxon>
        <taxon>Pyronemataceae</taxon>
        <taxon>Pyronema</taxon>
    </lineage>
</organism>
<dbReference type="EMBL" id="HF935650">
    <property type="protein sequence ID" value="CCX31806.1"/>
    <property type="molecule type" value="Genomic_DNA"/>
</dbReference>
<gene>
    <name evidence="1" type="ORF">PCON_11450</name>
</gene>
<keyword evidence="2" id="KW-1185">Reference proteome</keyword>
<name>U4LUN7_PYROM</name>
<accession>U4LUN7</accession>